<dbReference type="SUPFAM" id="SSF53098">
    <property type="entry name" value="Ribonuclease H-like"/>
    <property type="match status" value="1"/>
</dbReference>
<protein>
    <recommendedName>
        <fullName evidence="3">Integrase catalytic domain-containing protein</fullName>
    </recommendedName>
</protein>
<dbReference type="InterPro" id="IPR036397">
    <property type="entry name" value="RNaseH_sf"/>
</dbReference>
<name>A0ABR3NWN9_9TELE</name>
<keyword evidence="2" id="KW-1185">Reference proteome</keyword>
<sequence length="130" mass="14792">MFADFLKEKGISHIHSSLYYPQGSAAVESWNKVLKECILSAEQMVKLWKYAPQSMTGVYPSELLHLRKMHTKLNIFPVGPKSDKCAQVKDTVSNKQRKSKTYTDKRCGAKYHTFKPGNQVKLVGVTLELM</sequence>
<dbReference type="Gene3D" id="3.30.420.10">
    <property type="entry name" value="Ribonuclease H-like superfamily/Ribonuclease H"/>
    <property type="match status" value="1"/>
</dbReference>
<gene>
    <name evidence="1" type="ORF">QQF64_000214</name>
</gene>
<dbReference type="Proteomes" id="UP001558613">
    <property type="component" value="Unassembled WGS sequence"/>
</dbReference>
<accession>A0ABR3NWN9</accession>
<evidence type="ECO:0008006" key="3">
    <source>
        <dbReference type="Google" id="ProtNLM"/>
    </source>
</evidence>
<dbReference type="InterPro" id="IPR012337">
    <property type="entry name" value="RNaseH-like_sf"/>
</dbReference>
<evidence type="ECO:0000313" key="1">
    <source>
        <dbReference type="EMBL" id="KAL1281411.1"/>
    </source>
</evidence>
<comment type="caution">
    <text evidence="1">The sequence shown here is derived from an EMBL/GenBank/DDBJ whole genome shotgun (WGS) entry which is preliminary data.</text>
</comment>
<dbReference type="PANTHER" id="PTHR37984">
    <property type="entry name" value="PROTEIN CBG26694"/>
    <property type="match status" value="1"/>
</dbReference>
<dbReference type="PANTHER" id="PTHR37984:SF5">
    <property type="entry name" value="PROTEIN NYNRIN-LIKE"/>
    <property type="match status" value="1"/>
</dbReference>
<reference evidence="1 2" key="1">
    <citation type="submission" date="2023-09" db="EMBL/GenBank/DDBJ databases">
        <authorList>
            <person name="Wang M."/>
        </authorList>
    </citation>
    <scope>NUCLEOTIDE SEQUENCE [LARGE SCALE GENOMIC DNA]</scope>
    <source>
        <strain evidence="1">GT-2023</strain>
        <tissue evidence="1">Liver</tissue>
    </source>
</reference>
<dbReference type="EMBL" id="JAYMGO010000001">
    <property type="protein sequence ID" value="KAL1281411.1"/>
    <property type="molecule type" value="Genomic_DNA"/>
</dbReference>
<dbReference type="InterPro" id="IPR050951">
    <property type="entry name" value="Retrovirus_Pol_polyprotein"/>
</dbReference>
<proteinExistence type="predicted"/>
<evidence type="ECO:0000313" key="2">
    <source>
        <dbReference type="Proteomes" id="UP001558613"/>
    </source>
</evidence>
<organism evidence="1 2">
    <name type="scientific">Cirrhinus molitorella</name>
    <name type="common">mud carp</name>
    <dbReference type="NCBI Taxonomy" id="172907"/>
    <lineage>
        <taxon>Eukaryota</taxon>
        <taxon>Metazoa</taxon>
        <taxon>Chordata</taxon>
        <taxon>Craniata</taxon>
        <taxon>Vertebrata</taxon>
        <taxon>Euteleostomi</taxon>
        <taxon>Actinopterygii</taxon>
        <taxon>Neopterygii</taxon>
        <taxon>Teleostei</taxon>
        <taxon>Ostariophysi</taxon>
        <taxon>Cypriniformes</taxon>
        <taxon>Cyprinidae</taxon>
        <taxon>Labeoninae</taxon>
        <taxon>Labeonini</taxon>
        <taxon>Cirrhinus</taxon>
    </lineage>
</organism>